<keyword evidence="2" id="KW-1185">Reference proteome</keyword>
<name>A0ACB9KV61_BAUVA</name>
<protein>
    <submittedName>
        <fullName evidence="1">Uncharacterized protein</fullName>
    </submittedName>
</protein>
<organism evidence="1 2">
    <name type="scientific">Bauhinia variegata</name>
    <name type="common">Purple orchid tree</name>
    <name type="synonym">Phanera variegata</name>
    <dbReference type="NCBI Taxonomy" id="167791"/>
    <lineage>
        <taxon>Eukaryota</taxon>
        <taxon>Viridiplantae</taxon>
        <taxon>Streptophyta</taxon>
        <taxon>Embryophyta</taxon>
        <taxon>Tracheophyta</taxon>
        <taxon>Spermatophyta</taxon>
        <taxon>Magnoliopsida</taxon>
        <taxon>eudicotyledons</taxon>
        <taxon>Gunneridae</taxon>
        <taxon>Pentapetalae</taxon>
        <taxon>rosids</taxon>
        <taxon>fabids</taxon>
        <taxon>Fabales</taxon>
        <taxon>Fabaceae</taxon>
        <taxon>Cercidoideae</taxon>
        <taxon>Cercideae</taxon>
        <taxon>Bauhiniinae</taxon>
        <taxon>Bauhinia</taxon>
    </lineage>
</organism>
<sequence length="320" mass="36047">MGCFLACFGSTKDAKRRKQRRKVLRPDQVSRNSCSKPDQPSESSVRDYSNTVPSSASELHYKPEEQLRLSPKKKVTFDSNVKTYEPILLDEVTHFQPEKSEGGGKKDESFPESSQSNKSSSEDSSVTSNWSYPSNHRYQNCRDSDDEEEELDYGDSDLSDEDDEDEYSDIEEEFNEFGEDIEDGSVTITSAAAKMFADSNREVKSAGSNPMARDRSVYVDPVLNPVENLSQWKAIKATRTRQPLKPQKENCISNKESWIPFSAEPIFKERSLSSKPETNQSKKLKQGVAVDASLSNWLDSSETTPVKETSLLPSYTDRGL</sequence>
<dbReference type="EMBL" id="CM039438">
    <property type="protein sequence ID" value="KAI4301055.1"/>
    <property type="molecule type" value="Genomic_DNA"/>
</dbReference>
<comment type="caution">
    <text evidence="1">The sequence shown here is derived from an EMBL/GenBank/DDBJ whole genome shotgun (WGS) entry which is preliminary data.</text>
</comment>
<evidence type="ECO:0000313" key="2">
    <source>
        <dbReference type="Proteomes" id="UP000828941"/>
    </source>
</evidence>
<evidence type="ECO:0000313" key="1">
    <source>
        <dbReference type="EMBL" id="KAI4301055.1"/>
    </source>
</evidence>
<gene>
    <name evidence="1" type="ORF">L6164_034374</name>
</gene>
<dbReference type="Proteomes" id="UP000828941">
    <property type="component" value="Chromosome 13"/>
</dbReference>
<proteinExistence type="predicted"/>
<reference evidence="1 2" key="1">
    <citation type="journal article" date="2022" name="DNA Res.">
        <title>Chromosomal-level genome assembly of the orchid tree Bauhinia variegata (Leguminosae; Cercidoideae) supports the allotetraploid origin hypothesis of Bauhinia.</title>
        <authorList>
            <person name="Zhong Y."/>
            <person name="Chen Y."/>
            <person name="Zheng D."/>
            <person name="Pang J."/>
            <person name="Liu Y."/>
            <person name="Luo S."/>
            <person name="Meng S."/>
            <person name="Qian L."/>
            <person name="Wei D."/>
            <person name="Dai S."/>
            <person name="Zhou R."/>
        </authorList>
    </citation>
    <scope>NUCLEOTIDE SEQUENCE [LARGE SCALE GENOMIC DNA]</scope>
    <source>
        <strain evidence="1">BV-YZ2020</strain>
    </source>
</reference>
<accession>A0ACB9KV61</accession>